<comment type="caution">
    <text evidence="1">The sequence shown here is derived from an EMBL/GenBank/DDBJ whole genome shotgun (WGS) entry which is preliminary data.</text>
</comment>
<dbReference type="AlphaFoldDB" id="A0A4V2W218"/>
<evidence type="ECO:0000313" key="1">
    <source>
        <dbReference type="EMBL" id="TCV86349.1"/>
    </source>
</evidence>
<dbReference type="OrthoDB" id="9814831at2"/>
<dbReference type="SUPFAM" id="SSF53474">
    <property type="entry name" value="alpha/beta-Hydrolases"/>
    <property type="match status" value="1"/>
</dbReference>
<keyword evidence="2" id="KW-1185">Reference proteome</keyword>
<sequence length="186" mass="20669">MIIYIHGFNSSSASLKSSLLKKEMARLGQASEFVSPDLPYEPAKAIRILQNLIEAHSAKDEVKLVGSSLGGYYATYLAENYGLKAVLVNPAVKPYGLLQDYQGPQSNIYTGEEYVLTQAHMEQLISLEVEPITLPARYLLMVQTGDEVLDYRLALEKYLGAHQIVVSGGDHGFQHFSEYIPRILAF</sequence>
<dbReference type="InterPro" id="IPR029058">
    <property type="entry name" value="AB_hydrolase_fold"/>
</dbReference>
<dbReference type="Pfam" id="PF05728">
    <property type="entry name" value="UPF0227"/>
    <property type="match status" value="1"/>
</dbReference>
<organism evidence="1 2">
    <name type="scientific">Sulfurirhabdus autotrophica</name>
    <dbReference type="NCBI Taxonomy" id="1706046"/>
    <lineage>
        <taxon>Bacteria</taxon>
        <taxon>Pseudomonadati</taxon>
        <taxon>Pseudomonadota</taxon>
        <taxon>Betaproteobacteria</taxon>
        <taxon>Nitrosomonadales</taxon>
        <taxon>Sulfuricellaceae</taxon>
        <taxon>Sulfurirhabdus</taxon>
    </lineage>
</organism>
<dbReference type="Proteomes" id="UP000295367">
    <property type="component" value="Unassembled WGS sequence"/>
</dbReference>
<protein>
    <recommendedName>
        <fullName evidence="3">Esterase</fullName>
    </recommendedName>
</protein>
<accession>A0A4V2W218</accession>
<evidence type="ECO:0008006" key="3">
    <source>
        <dbReference type="Google" id="ProtNLM"/>
    </source>
</evidence>
<dbReference type="InterPro" id="IPR008886">
    <property type="entry name" value="UPF0227/Esterase_YqiA"/>
</dbReference>
<dbReference type="EMBL" id="SMCO01000007">
    <property type="protein sequence ID" value="TCV86349.1"/>
    <property type="molecule type" value="Genomic_DNA"/>
</dbReference>
<proteinExistence type="predicted"/>
<dbReference type="Gene3D" id="3.40.50.1820">
    <property type="entry name" value="alpha/beta hydrolase"/>
    <property type="match status" value="1"/>
</dbReference>
<dbReference type="RefSeq" id="WP_124945180.1">
    <property type="nucleotide sequence ID" value="NZ_BHVT01000009.1"/>
</dbReference>
<dbReference type="PANTHER" id="PTHR35602:SF3">
    <property type="entry name" value="ESTERASE YQIA"/>
    <property type="match status" value="1"/>
</dbReference>
<dbReference type="PANTHER" id="PTHR35602">
    <property type="entry name" value="ESTERASE YQIA-RELATED"/>
    <property type="match status" value="1"/>
</dbReference>
<name>A0A4V2W218_9PROT</name>
<gene>
    <name evidence="1" type="ORF">EDC63_10737</name>
</gene>
<evidence type="ECO:0000313" key="2">
    <source>
        <dbReference type="Proteomes" id="UP000295367"/>
    </source>
</evidence>
<reference evidence="1 2" key="1">
    <citation type="submission" date="2019-03" db="EMBL/GenBank/DDBJ databases">
        <title>Genomic Encyclopedia of Type Strains, Phase IV (KMG-IV): sequencing the most valuable type-strain genomes for metagenomic binning, comparative biology and taxonomic classification.</title>
        <authorList>
            <person name="Goeker M."/>
        </authorList>
    </citation>
    <scope>NUCLEOTIDE SEQUENCE [LARGE SCALE GENOMIC DNA]</scope>
    <source>
        <strain evidence="1 2">DSM 100309</strain>
    </source>
</reference>